<dbReference type="PANTHER" id="PTHR10937:SF0">
    <property type="entry name" value="GLUTAMINE--FRUCTOSE-6-PHOSPHATE TRANSAMINASE (ISOMERIZING)"/>
    <property type="match status" value="1"/>
</dbReference>
<dbReference type="InterPro" id="IPR035466">
    <property type="entry name" value="GlmS/AgaS_SIS"/>
</dbReference>
<dbReference type="STRING" id="582419.TES1_0700"/>
<dbReference type="GO" id="GO:0006002">
    <property type="term" value="P:fructose 6-phosphate metabolic process"/>
    <property type="evidence" value="ECO:0007669"/>
    <property type="project" value="TreeGrafter"/>
</dbReference>
<name>W0I213_9EURY</name>
<evidence type="ECO:0000313" key="3">
    <source>
        <dbReference type="EMBL" id="AHF80086.1"/>
    </source>
</evidence>
<dbReference type="PANTHER" id="PTHR10937">
    <property type="entry name" value="GLUCOSAMINE--FRUCTOSE-6-PHOSPHATE AMINOTRANSFERASE, ISOMERIZING"/>
    <property type="match status" value="1"/>
</dbReference>
<dbReference type="GO" id="GO:0097367">
    <property type="term" value="F:carbohydrate derivative binding"/>
    <property type="evidence" value="ECO:0007669"/>
    <property type="project" value="InterPro"/>
</dbReference>
<organism evidence="3 4">
    <name type="scientific">Thermococcus paralvinellae</name>
    <dbReference type="NCBI Taxonomy" id="582419"/>
    <lineage>
        <taxon>Archaea</taxon>
        <taxon>Methanobacteriati</taxon>
        <taxon>Methanobacteriota</taxon>
        <taxon>Thermococci</taxon>
        <taxon>Thermococcales</taxon>
        <taxon>Thermococcaceae</taxon>
        <taxon>Thermococcus</taxon>
    </lineage>
</organism>
<sequence length="522" mass="58409">MFGNLGILWKLEDGSHVLTSLDYPHDIIILNKSVKIYHNKTLSNVNYPERFIFTNNRYETGLESIYISKNPKLVVAFEGVADFEMIFDEILISLNDSNIDSNMLSLLKNSEGVFSVVGYYKKGEDERIFAFSNYRQIYVDKGIITTIKIPKASYILSTNSLITWSPNEFLGVTKKTPEGSTEIPTYKHFMLEEIHETPYILRRLHALSRDRRIKESAVLLQNAEKTYVIGNGSSLNAGFVLPYLLQDFDIVPMSSLEFMLYKLDKVSKDDLIIAITQSGNTWGVVEALKKLRASQVKIVSITNNPFGRVSKYSDVILPVLAGPELAIPATKTFAGTLGVLYLLSSSLLSDLSKEHTLLKTAETLESSILVYNNKARTIAEKLHSPSGGYIISAGLTFPIAIEGALKLKETAYSHAEAIELEEYLHGPSAALSQEMYAILILPVENLARERILKKFDKFGIGNQVIIGNLGDFKDENVVQINADGISYLFHVTLFLQFLAYWFGVYRKTPIDAPRGLSKVVST</sequence>
<dbReference type="HOGENOM" id="CLU_012520_7_0_2"/>
<dbReference type="PROSITE" id="PS51464">
    <property type="entry name" value="SIS"/>
    <property type="match status" value="1"/>
</dbReference>
<dbReference type="CDD" id="cd05008">
    <property type="entry name" value="SIS_GlmS_GlmD_1"/>
    <property type="match status" value="1"/>
</dbReference>
<dbReference type="CDD" id="cd05009">
    <property type="entry name" value="SIS_GlmS_GlmD_2"/>
    <property type="match status" value="1"/>
</dbReference>
<proteinExistence type="predicted"/>
<dbReference type="GeneID" id="24907941"/>
<dbReference type="SUPFAM" id="SSF53697">
    <property type="entry name" value="SIS domain"/>
    <property type="match status" value="1"/>
</dbReference>
<reference evidence="3 4" key="1">
    <citation type="journal article" date="2014" name="Int. J. Syst. Evol. Microbiol.">
        <title>Thermococcus paralvinellae sp. nov. and Thermococcus cleftensis sp. nov. of hyperthermophilic heterotrophs from deep-sea hydrothermal vents.</title>
        <authorList>
            <person name="Hensley S.A."/>
            <person name="Jung J.H."/>
            <person name="Park C.S."/>
            <person name="Holden J.F."/>
        </authorList>
    </citation>
    <scope>NUCLEOTIDE SEQUENCE [LARGE SCALE GENOMIC DNA]</scope>
    <source>
        <strain evidence="3 4">ES1</strain>
    </source>
</reference>
<evidence type="ECO:0000259" key="2">
    <source>
        <dbReference type="PROSITE" id="PS51464"/>
    </source>
</evidence>
<evidence type="ECO:0000256" key="1">
    <source>
        <dbReference type="ARBA" id="ARBA00022737"/>
    </source>
</evidence>
<accession>W0I213</accession>
<dbReference type="Proteomes" id="UP000019027">
    <property type="component" value="Chromosome"/>
</dbReference>
<dbReference type="GO" id="GO:0006487">
    <property type="term" value="P:protein N-linked glycosylation"/>
    <property type="evidence" value="ECO:0007669"/>
    <property type="project" value="TreeGrafter"/>
</dbReference>
<evidence type="ECO:0000313" key="4">
    <source>
        <dbReference type="Proteomes" id="UP000019027"/>
    </source>
</evidence>
<dbReference type="GO" id="GO:0006047">
    <property type="term" value="P:UDP-N-acetylglucosamine metabolic process"/>
    <property type="evidence" value="ECO:0007669"/>
    <property type="project" value="TreeGrafter"/>
</dbReference>
<protein>
    <recommendedName>
        <fullName evidence="2">SIS domain-containing protein</fullName>
    </recommendedName>
</protein>
<dbReference type="Pfam" id="PF01380">
    <property type="entry name" value="SIS"/>
    <property type="match status" value="1"/>
</dbReference>
<dbReference type="RefSeq" id="WP_042680306.1">
    <property type="nucleotide sequence ID" value="NZ_CP006965.1"/>
</dbReference>
<gene>
    <name evidence="3" type="ORF">TES1_0700</name>
</gene>
<dbReference type="KEGG" id="ths:TES1_0700"/>
<dbReference type="InterPro" id="IPR001347">
    <property type="entry name" value="SIS_dom"/>
</dbReference>
<keyword evidence="1" id="KW-0677">Repeat</keyword>
<dbReference type="Gene3D" id="3.40.50.10490">
    <property type="entry name" value="Glucose-6-phosphate isomerase like protein, domain 1"/>
    <property type="match status" value="2"/>
</dbReference>
<dbReference type="InterPro" id="IPR035490">
    <property type="entry name" value="GlmS/FrlB_SIS"/>
</dbReference>
<feature type="domain" description="SIS" evidence="2">
    <location>
        <begin position="216"/>
        <end position="353"/>
    </location>
</feature>
<dbReference type="AlphaFoldDB" id="W0I213"/>
<keyword evidence="4" id="KW-1185">Reference proteome</keyword>
<dbReference type="OrthoDB" id="372195at2157"/>
<dbReference type="InterPro" id="IPR046348">
    <property type="entry name" value="SIS_dom_sf"/>
</dbReference>
<dbReference type="EMBL" id="CP006965">
    <property type="protein sequence ID" value="AHF80086.1"/>
    <property type="molecule type" value="Genomic_DNA"/>
</dbReference>
<dbReference type="GO" id="GO:0004360">
    <property type="term" value="F:glutamine-fructose-6-phosphate transaminase (isomerizing) activity"/>
    <property type="evidence" value="ECO:0007669"/>
    <property type="project" value="TreeGrafter"/>
</dbReference>